<dbReference type="InterPro" id="IPR008030">
    <property type="entry name" value="NmrA-like"/>
</dbReference>
<dbReference type="Gene3D" id="3.40.50.720">
    <property type="entry name" value="NAD(P)-binding Rossmann-like Domain"/>
    <property type="match status" value="1"/>
</dbReference>
<name>A0A5N6EA83_9EURO</name>
<dbReference type="EMBL" id="ML733581">
    <property type="protein sequence ID" value="KAB8213693.1"/>
    <property type="molecule type" value="Genomic_DNA"/>
</dbReference>
<dbReference type="PANTHER" id="PTHR42748:SF7">
    <property type="entry name" value="NMRA LIKE REDOX SENSOR 1-RELATED"/>
    <property type="match status" value="1"/>
</dbReference>
<reference evidence="4 5" key="1">
    <citation type="submission" date="2019-04" db="EMBL/GenBank/DDBJ databases">
        <title>Fungal friends and foes A comparative genomics study of 23 Aspergillus species from section Flavi.</title>
        <authorList>
            <consortium name="DOE Joint Genome Institute"/>
            <person name="Kjaerbolling I."/>
            <person name="Vesth T.C."/>
            <person name="Frisvad J.C."/>
            <person name="Nybo J.L."/>
            <person name="Theobald S."/>
            <person name="Kildgaard S."/>
            <person name="Petersen T.I."/>
            <person name="Kuo A."/>
            <person name="Sato A."/>
            <person name="Lyhne E.K."/>
            <person name="Kogle M.E."/>
            <person name="Wiebenga A."/>
            <person name="Kun R.S."/>
            <person name="Lubbers R.J."/>
            <person name="Makela M.R."/>
            <person name="Barry K."/>
            <person name="Chovatia M."/>
            <person name="Clum A."/>
            <person name="Daum C."/>
            <person name="Haridas S."/>
            <person name="He G."/>
            <person name="LaButti K."/>
            <person name="Lipzen A."/>
            <person name="Mondo S."/>
            <person name="Pangilinan J."/>
            <person name="Riley R."/>
            <person name="Salamov A."/>
            <person name="Simmons B.A."/>
            <person name="Magnuson J.K."/>
            <person name="Henrissat B."/>
            <person name="Mortensen U.H."/>
            <person name="Larsen T.O."/>
            <person name="De vries R.P."/>
            <person name="Grigoriev I.V."/>
            <person name="Machida M."/>
            <person name="Baker S.E."/>
            <person name="Andersen M.R."/>
        </authorList>
    </citation>
    <scope>NUCLEOTIDE SEQUENCE [LARGE SCALE GENOMIC DNA]</scope>
    <source>
        <strain evidence="4 5">CBS 126849</strain>
    </source>
</reference>
<keyword evidence="5" id="KW-1185">Reference proteome</keyword>
<evidence type="ECO:0000313" key="5">
    <source>
        <dbReference type="Proteomes" id="UP000326799"/>
    </source>
</evidence>
<sequence>MIMSSDRKLITIFGGTGKQGGSVAHSLLQNPDFRVRVITRNAQSDASRKLAALCADIAQGDGFRGEEMLSAFSGSWGAFVNINSDDKVFATEGGPTEFDMGKIIVDSAVQAGVKHLVFSSGPPCTEMTNGRVRMKAMDMKNKIEQYARSLGSFETFTPIGAGWFLENFLGKEVASVFGGFPYFTDDEGYLTFRVPYWGGDEHVPWLSISDDFGDIVQGIFLDPGRWNGHFVHGVSDIRSFEQVVADFAGVTGDKARFQPILPTWEAFDTHGIQELEDVKLMFGFTQLTGGRYFGPEDTEVDTARQLKQITALKLGRPEGQEKLTSARDWFAARFAN</sequence>
<evidence type="ECO:0000259" key="3">
    <source>
        <dbReference type="Pfam" id="PF05368"/>
    </source>
</evidence>
<evidence type="ECO:0000256" key="1">
    <source>
        <dbReference type="ARBA" id="ARBA00006328"/>
    </source>
</evidence>
<comment type="similarity">
    <text evidence="1">Belongs to the NmrA-type oxidoreductase family.</text>
</comment>
<proteinExistence type="inferred from homology"/>
<gene>
    <name evidence="4" type="ORF">BDV33DRAFT_51708</name>
</gene>
<dbReference type="SUPFAM" id="SSF51735">
    <property type="entry name" value="NAD(P)-binding Rossmann-fold domains"/>
    <property type="match status" value="1"/>
</dbReference>
<dbReference type="AlphaFoldDB" id="A0A5N6EA83"/>
<dbReference type="PANTHER" id="PTHR42748">
    <property type="entry name" value="NITROGEN METABOLITE REPRESSION PROTEIN NMRA FAMILY MEMBER"/>
    <property type="match status" value="1"/>
</dbReference>
<accession>A0A5N6EA83</accession>
<dbReference type="InterPro" id="IPR051164">
    <property type="entry name" value="NmrA-like_oxidored"/>
</dbReference>
<dbReference type="Gene3D" id="3.90.25.10">
    <property type="entry name" value="UDP-galactose 4-epimerase, domain 1"/>
    <property type="match status" value="1"/>
</dbReference>
<dbReference type="CDD" id="cd05251">
    <property type="entry name" value="NmrA_like_SDR_a"/>
    <property type="match status" value="1"/>
</dbReference>
<evidence type="ECO:0000313" key="4">
    <source>
        <dbReference type="EMBL" id="KAB8213693.1"/>
    </source>
</evidence>
<feature type="domain" description="NmrA-like" evidence="3">
    <location>
        <begin position="7"/>
        <end position="284"/>
    </location>
</feature>
<dbReference type="Proteomes" id="UP000326799">
    <property type="component" value="Unassembled WGS sequence"/>
</dbReference>
<organism evidence="4 5">
    <name type="scientific">Aspergillus novoparasiticus</name>
    <dbReference type="NCBI Taxonomy" id="986946"/>
    <lineage>
        <taxon>Eukaryota</taxon>
        <taxon>Fungi</taxon>
        <taxon>Dikarya</taxon>
        <taxon>Ascomycota</taxon>
        <taxon>Pezizomycotina</taxon>
        <taxon>Eurotiomycetes</taxon>
        <taxon>Eurotiomycetidae</taxon>
        <taxon>Eurotiales</taxon>
        <taxon>Aspergillaceae</taxon>
        <taxon>Aspergillus</taxon>
        <taxon>Aspergillus subgen. Circumdati</taxon>
    </lineage>
</organism>
<dbReference type="Pfam" id="PF05368">
    <property type="entry name" value="NmrA"/>
    <property type="match status" value="1"/>
</dbReference>
<dbReference type="GO" id="GO:0005634">
    <property type="term" value="C:nucleus"/>
    <property type="evidence" value="ECO:0007669"/>
    <property type="project" value="TreeGrafter"/>
</dbReference>
<evidence type="ECO:0000256" key="2">
    <source>
        <dbReference type="ARBA" id="ARBA00022857"/>
    </source>
</evidence>
<dbReference type="InterPro" id="IPR036291">
    <property type="entry name" value="NAD(P)-bd_dom_sf"/>
</dbReference>
<keyword evidence="2" id="KW-0521">NADP</keyword>
<protein>
    <recommendedName>
        <fullName evidence="3">NmrA-like domain-containing protein</fullName>
    </recommendedName>
</protein>